<dbReference type="SUPFAM" id="SSF46689">
    <property type="entry name" value="Homeodomain-like"/>
    <property type="match status" value="2"/>
</dbReference>
<evidence type="ECO:0000313" key="6">
    <source>
        <dbReference type="Proteomes" id="UP000556620"/>
    </source>
</evidence>
<accession>A0A7W2PVA4</accession>
<gene>
    <name evidence="3" type="ORF">H4C44_23195</name>
    <name evidence="4" type="ORF">H4C80_22955</name>
</gene>
<evidence type="ECO:0000313" key="4">
    <source>
        <dbReference type="EMBL" id="MBA6099959.1"/>
    </source>
</evidence>
<dbReference type="GO" id="GO:0003677">
    <property type="term" value="F:DNA binding"/>
    <property type="evidence" value="ECO:0007669"/>
    <property type="project" value="InterPro"/>
</dbReference>
<dbReference type="InterPro" id="IPR009057">
    <property type="entry name" value="Homeodomain-like_sf"/>
</dbReference>
<dbReference type="Proteomes" id="UP000545074">
    <property type="component" value="Unassembled WGS sequence"/>
</dbReference>
<comment type="caution">
    <text evidence="3">The sequence shown here is derived from an EMBL/GenBank/DDBJ whole genome shotgun (WGS) entry which is preliminary data.</text>
</comment>
<dbReference type="InterPro" id="IPR052057">
    <property type="entry name" value="IS150/IS1296_orfA-like"/>
</dbReference>
<sequence>MSKYSDQFKLTAVHAYLEGGEGFRKVAQRLAVDFSLLRRWVSSFQKHGQFSLRKPGQRYSATYKRSVLEYMHKHQLSLRQTAAHFGLGQSSQIGIWARQYYSGSPASPAPKRRKPAAMSKKPYPIKPTTSDDTDKSRDQLLAELEWLRMENAYLKKLEELKKQERRQPKKP</sequence>
<dbReference type="PANTHER" id="PTHR33795">
    <property type="entry name" value="INSERTION ELEMENT IS150 PROTEIN INSJ"/>
    <property type="match status" value="1"/>
</dbReference>
<organism evidence="3 6">
    <name type="scientific">Pseudomonas juntendi</name>
    <dbReference type="NCBI Taxonomy" id="2666183"/>
    <lineage>
        <taxon>Bacteria</taxon>
        <taxon>Pseudomonadati</taxon>
        <taxon>Pseudomonadota</taxon>
        <taxon>Gammaproteobacteria</taxon>
        <taxon>Pseudomonadales</taxon>
        <taxon>Pseudomonadaceae</taxon>
        <taxon>Pseudomonas</taxon>
    </lineage>
</organism>
<evidence type="ECO:0000313" key="5">
    <source>
        <dbReference type="Proteomes" id="UP000545074"/>
    </source>
</evidence>
<name>A0A7W2PVA4_9PSED</name>
<evidence type="ECO:0000256" key="2">
    <source>
        <dbReference type="SAM" id="MobiDB-lite"/>
    </source>
</evidence>
<feature type="region of interest" description="Disordered" evidence="2">
    <location>
        <begin position="104"/>
        <end position="136"/>
    </location>
</feature>
<protein>
    <submittedName>
        <fullName evidence="3">IS3 family transposase</fullName>
    </submittedName>
</protein>
<proteinExistence type="inferred from homology"/>
<evidence type="ECO:0000256" key="1">
    <source>
        <dbReference type="ARBA" id="ARBA00009964"/>
    </source>
</evidence>
<dbReference type="InterPro" id="IPR036388">
    <property type="entry name" value="WH-like_DNA-bd_sf"/>
</dbReference>
<dbReference type="Proteomes" id="UP000556620">
    <property type="component" value="Unassembled WGS sequence"/>
</dbReference>
<dbReference type="Gene3D" id="1.10.10.10">
    <property type="entry name" value="Winged helix-like DNA-binding domain superfamily/Winged helix DNA-binding domain"/>
    <property type="match status" value="1"/>
</dbReference>
<evidence type="ECO:0000313" key="3">
    <source>
        <dbReference type="EMBL" id="MBA6062074.1"/>
    </source>
</evidence>
<dbReference type="GO" id="GO:0004803">
    <property type="term" value="F:transposase activity"/>
    <property type="evidence" value="ECO:0007669"/>
    <property type="project" value="InterPro"/>
</dbReference>
<dbReference type="PANTHER" id="PTHR33795:SF1">
    <property type="entry name" value="INSERTION ELEMENT IS150 PROTEIN INSJ"/>
    <property type="match status" value="1"/>
</dbReference>
<dbReference type="InterPro" id="IPR002514">
    <property type="entry name" value="Transposase_8"/>
</dbReference>
<comment type="similarity">
    <text evidence="1">Belongs to the transposase 8 family.</text>
</comment>
<dbReference type="AlphaFoldDB" id="A0A7W2PVA4"/>
<dbReference type="EMBL" id="JACGCU010000057">
    <property type="protein sequence ID" value="MBA6062074.1"/>
    <property type="molecule type" value="Genomic_DNA"/>
</dbReference>
<dbReference type="GO" id="GO:0006313">
    <property type="term" value="P:DNA transposition"/>
    <property type="evidence" value="ECO:0007669"/>
    <property type="project" value="InterPro"/>
</dbReference>
<dbReference type="EMBL" id="JACGCX010000021">
    <property type="protein sequence ID" value="MBA6099959.1"/>
    <property type="molecule type" value="Genomic_DNA"/>
</dbReference>
<reference evidence="5 6" key="1">
    <citation type="submission" date="2020-07" db="EMBL/GenBank/DDBJ databases">
        <title>Diversity of carbapenemase encoding genes among Pseudomonas putida group clinical isolates in a tertiary Brazilian hospital.</title>
        <authorList>
            <person name="Alberto-Lei F."/>
            <person name="Nodari C.S."/>
            <person name="Streling A.P."/>
            <person name="Paulino J.T."/>
            <person name="Bessa-Neto F.O."/>
            <person name="Cayo R."/>
            <person name="Gales A.C."/>
        </authorList>
    </citation>
    <scope>NUCLEOTIDE SEQUENCE [LARGE SCALE GENOMIC DNA]</scope>
    <source>
        <strain evidence="4 5">12815</strain>
        <strain evidence="3 6">14535</strain>
    </source>
</reference>
<dbReference type="Pfam" id="PF01527">
    <property type="entry name" value="HTH_Tnp_1"/>
    <property type="match status" value="1"/>
</dbReference>